<proteinExistence type="predicted"/>
<accession>A0A9D4S397</accession>
<evidence type="ECO:0000313" key="1">
    <source>
        <dbReference type="EMBL" id="KAH3890939.1"/>
    </source>
</evidence>
<comment type="caution">
    <text evidence="1">The sequence shown here is derived from an EMBL/GenBank/DDBJ whole genome shotgun (WGS) entry which is preliminary data.</text>
</comment>
<keyword evidence="2" id="KW-1185">Reference proteome</keyword>
<reference evidence="1" key="2">
    <citation type="submission" date="2020-11" db="EMBL/GenBank/DDBJ databases">
        <authorList>
            <person name="McCartney M.A."/>
            <person name="Auch B."/>
            <person name="Kono T."/>
            <person name="Mallez S."/>
            <person name="Becker A."/>
            <person name="Gohl D.M."/>
            <person name="Silverstein K.A.T."/>
            <person name="Koren S."/>
            <person name="Bechman K.B."/>
            <person name="Herman A."/>
            <person name="Abrahante J.E."/>
            <person name="Garbe J."/>
        </authorList>
    </citation>
    <scope>NUCLEOTIDE SEQUENCE</scope>
    <source>
        <strain evidence="1">Duluth1</strain>
        <tissue evidence="1">Whole animal</tissue>
    </source>
</reference>
<name>A0A9D4S397_DREPO</name>
<dbReference type="Proteomes" id="UP000828390">
    <property type="component" value="Unassembled WGS sequence"/>
</dbReference>
<gene>
    <name evidence="1" type="ORF">DPMN_015028</name>
</gene>
<evidence type="ECO:0000313" key="2">
    <source>
        <dbReference type="Proteomes" id="UP000828390"/>
    </source>
</evidence>
<sequence>MIADLGLPTLELRRQHSKLLMMYRIIYGLLDIPATDPLRRSITSTRAHGLENMDGAVVRYWIPYGRTDTYRHSFFISGARLWNQLSKHLTVL</sequence>
<dbReference type="EMBL" id="JAIWYP010000001">
    <property type="protein sequence ID" value="KAH3890939.1"/>
    <property type="molecule type" value="Genomic_DNA"/>
</dbReference>
<protein>
    <submittedName>
        <fullName evidence="1">Uncharacterized protein</fullName>
    </submittedName>
</protein>
<dbReference type="AlphaFoldDB" id="A0A9D4S397"/>
<reference evidence="1" key="1">
    <citation type="journal article" date="2019" name="bioRxiv">
        <title>The Genome of the Zebra Mussel, Dreissena polymorpha: A Resource for Invasive Species Research.</title>
        <authorList>
            <person name="McCartney M.A."/>
            <person name="Auch B."/>
            <person name="Kono T."/>
            <person name="Mallez S."/>
            <person name="Zhang Y."/>
            <person name="Obille A."/>
            <person name="Becker A."/>
            <person name="Abrahante J.E."/>
            <person name="Garbe J."/>
            <person name="Badalamenti J.P."/>
            <person name="Herman A."/>
            <person name="Mangelson H."/>
            <person name="Liachko I."/>
            <person name="Sullivan S."/>
            <person name="Sone E.D."/>
            <person name="Koren S."/>
            <person name="Silverstein K.A.T."/>
            <person name="Beckman K.B."/>
            <person name="Gohl D.M."/>
        </authorList>
    </citation>
    <scope>NUCLEOTIDE SEQUENCE</scope>
    <source>
        <strain evidence="1">Duluth1</strain>
        <tissue evidence="1">Whole animal</tissue>
    </source>
</reference>
<organism evidence="1 2">
    <name type="scientific">Dreissena polymorpha</name>
    <name type="common">Zebra mussel</name>
    <name type="synonym">Mytilus polymorpha</name>
    <dbReference type="NCBI Taxonomy" id="45954"/>
    <lineage>
        <taxon>Eukaryota</taxon>
        <taxon>Metazoa</taxon>
        <taxon>Spiralia</taxon>
        <taxon>Lophotrochozoa</taxon>
        <taxon>Mollusca</taxon>
        <taxon>Bivalvia</taxon>
        <taxon>Autobranchia</taxon>
        <taxon>Heteroconchia</taxon>
        <taxon>Euheterodonta</taxon>
        <taxon>Imparidentia</taxon>
        <taxon>Neoheterodontei</taxon>
        <taxon>Myida</taxon>
        <taxon>Dreissenoidea</taxon>
        <taxon>Dreissenidae</taxon>
        <taxon>Dreissena</taxon>
    </lineage>
</organism>